<dbReference type="EMBL" id="QKYT01000140">
    <property type="protein sequence ID" value="RIA91893.1"/>
    <property type="molecule type" value="Genomic_DNA"/>
</dbReference>
<evidence type="ECO:0000313" key="3">
    <source>
        <dbReference type="Proteomes" id="UP000265703"/>
    </source>
</evidence>
<dbReference type="SUPFAM" id="SSF47384">
    <property type="entry name" value="Homodimeric domain of signal transducing histidine kinase"/>
    <property type="match status" value="1"/>
</dbReference>
<proteinExistence type="predicted"/>
<accession>A0A397T142</accession>
<feature type="domain" description="Signal transduction histidine kinase dimerisation/phosphoacceptor" evidence="1">
    <location>
        <begin position="25"/>
        <end position="72"/>
    </location>
</feature>
<gene>
    <name evidence="2" type="ORF">C1645_821445</name>
</gene>
<comment type="caution">
    <text evidence="2">The sequence shown here is derived from an EMBL/GenBank/DDBJ whole genome shotgun (WGS) entry which is preliminary data.</text>
</comment>
<dbReference type="CDD" id="cd00082">
    <property type="entry name" value="HisKA"/>
    <property type="match status" value="1"/>
</dbReference>
<dbReference type="AlphaFoldDB" id="A0A397T142"/>
<dbReference type="Gene3D" id="1.10.287.130">
    <property type="match status" value="1"/>
</dbReference>
<dbReference type="InterPro" id="IPR036097">
    <property type="entry name" value="HisK_dim/P_sf"/>
</dbReference>
<dbReference type="InterPro" id="IPR003661">
    <property type="entry name" value="HisK_dim/P_dom"/>
</dbReference>
<name>A0A397T142_9GLOM</name>
<dbReference type="Proteomes" id="UP000265703">
    <property type="component" value="Unassembled WGS sequence"/>
</dbReference>
<organism evidence="2 3">
    <name type="scientific">Glomus cerebriforme</name>
    <dbReference type="NCBI Taxonomy" id="658196"/>
    <lineage>
        <taxon>Eukaryota</taxon>
        <taxon>Fungi</taxon>
        <taxon>Fungi incertae sedis</taxon>
        <taxon>Mucoromycota</taxon>
        <taxon>Glomeromycotina</taxon>
        <taxon>Glomeromycetes</taxon>
        <taxon>Glomerales</taxon>
        <taxon>Glomeraceae</taxon>
        <taxon>Glomus</taxon>
    </lineage>
</organism>
<protein>
    <recommendedName>
        <fullName evidence="1">Signal transduction histidine kinase dimerisation/phosphoacceptor domain-containing protein</fullName>
    </recommendedName>
</protein>
<dbReference type="STRING" id="658196.A0A397T142"/>
<reference evidence="2 3" key="1">
    <citation type="submission" date="2018-06" db="EMBL/GenBank/DDBJ databases">
        <title>Comparative genomics reveals the genomic features of Rhizophagus irregularis, R. cerebriforme, R. diaphanum and Gigaspora rosea, and their symbiotic lifestyle signature.</title>
        <authorList>
            <person name="Morin E."/>
            <person name="San Clemente H."/>
            <person name="Chen E.C.H."/>
            <person name="De La Providencia I."/>
            <person name="Hainaut M."/>
            <person name="Kuo A."/>
            <person name="Kohler A."/>
            <person name="Murat C."/>
            <person name="Tang N."/>
            <person name="Roy S."/>
            <person name="Loubradou J."/>
            <person name="Henrissat B."/>
            <person name="Grigoriev I.V."/>
            <person name="Corradi N."/>
            <person name="Roux C."/>
            <person name="Martin F.M."/>
        </authorList>
    </citation>
    <scope>NUCLEOTIDE SEQUENCE [LARGE SCALE GENOMIC DNA]</scope>
    <source>
        <strain evidence="2 3">DAOM 227022</strain>
    </source>
</reference>
<evidence type="ECO:0000313" key="2">
    <source>
        <dbReference type="EMBL" id="RIA91893.1"/>
    </source>
</evidence>
<dbReference type="Pfam" id="PF00512">
    <property type="entry name" value="HisKA"/>
    <property type="match status" value="1"/>
</dbReference>
<sequence>MHSLLAAFVNERVNRVRQTEEVQARSIFLRIVSHELRTPIHGILASTEILHGSRLTFAQRSLISAIESAGTHWNSQTNYCKLNDKPTNLFTIEFYITGIGRILSDLESYIKRADLIESYSELHSGINGIRFAKTLVTITGGNFKLMTSSRDPKSHEFSHTFIITIDLQKTVEEIVKLMKIFEMQMVQRIFIEKIDNKQINTMIFDTSELEDQLIEEVCQRAKSASVMIICITKMLRNIVISDIAAKSGIHGDKIYLIGKQIEGIQEE</sequence>
<keyword evidence="3" id="KW-1185">Reference proteome</keyword>
<dbReference type="OrthoDB" id="303614at2759"/>
<dbReference type="GO" id="GO:0000155">
    <property type="term" value="F:phosphorelay sensor kinase activity"/>
    <property type="evidence" value="ECO:0007669"/>
    <property type="project" value="InterPro"/>
</dbReference>
<evidence type="ECO:0000259" key="1">
    <source>
        <dbReference type="Pfam" id="PF00512"/>
    </source>
</evidence>